<sequence length="181" mass="20179">MHYVRKRLMFLSLCGVILLTGLFYQASNNPAKEAVQVAAGSQVAQTGQQAPSIELGGLDGHVYKTDAFFNKPSLFVFFASWCGICQEELPKLSRYYEENKNDINIIAVNATTQEYKKEDVEQFVKQAQLKMPVLLDESGDGIEAFRVQGVPVSYAIDENGVLRETFYGPMNRQALEEALGL</sequence>
<dbReference type="Pfam" id="PF08534">
    <property type="entry name" value="Redoxin"/>
    <property type="match status" value="1"/>
</dbReference>
<dbReference type="AlphaFoldDB" id="A0A1G8H0X3"/>
<accession>A0A1G8H0X3</accession>
<evidence type="ECO:0000313" key="3">
    <source>
        <dbReference type="Proteomes" id="UP000199163"/>
    </source>
</evidence>
<dbReference type="PANTHER" id="PTHR42852">
    <property type="entry name" value="THIOL:DISULFIDE INTERCHANGE PROTEIN DSBE"/>
    <property type="match status" value="1"/>
</dbReference>
<dbReference type="Proteomes" id="UP000199163">
    <property type="component" value="Unassembled WGS sequence"/>
</dbReference>
<dbReference type="GO" id="GO:0016491">
    <property type="term" value="F:oxidoreductase activity"/>
    <property type="evidence" value="ECO:0007669"/>
    <property type="project" value="InterPro"/>
</dbReference>
<reference evidence="2 3" key="1">
    <citation type="submission" date="2016-10" db="EMBL/GenBank/DDBJ databases">
        <authorList>
            <person name="de Groot N.N."/>
        </authorList>
    </citation>
    <scope>NUCLEOTIDE SEQUENCE [LARGE SCALE GENOMIC DNA]</scope>
    <source>
        <strain evidence="2 3">DSM 21632</strain>
    </source>
</reference>
<gene>
    <name evidence="2" type="ORF">SAMN05192534_1182</name>
</gene>
<feature type="domain" description="Thioredoxin" evidence="1">
    <location>
        <begin position="44"/>
        <end position="181"/>
    </location>
</feature>
<dbReference type="PROSITE" id="PS51352">
    <property type="entry name" value="THIOREDOXIN_2"/>
    <property type="match status" value="1"/>
</dbReference>
<dbReference type="PANTHER" id="PTHR42852:SF13">
    <property type="entry name" value="PROTEIN DIPZ"/>
    <property type="match status" value="1"/>
</dbReference>
<dbReference type="OrthoDB" id="25753at2"/>
<dbReference type="STRING" id="568899.SAMN05192534_1182"/>
<dbReference type="InterPro" id="IPR013766">
    <property type="entry name" value="Thioredoxin_domain"/>
</dbReference>
<protein>
    <submittedName>
        <fullName evidence="2">Peroxiredoxin</fullName>
    </submittedName>
</protein>
<organism evidence="2 3">
    <name type="scientific">Alteribacillus persepolensis</name>
    <dbReference type="NCBI Taxonomy" id="568899"/>
    <lineage>
        <taxon>Bacteria</taxon>
        <taxon>Bacillati</taxon>
        <taxon>Bacillota</taxon>
        <taxon>Bacilli</taxon>
        <taxon>Bacillales</taxon>
        <taxon>Bacillaceae</taxon>
        <taxon>Alteribacillus</taxon>
    </lineage>
</organism>
<dbReference type="RefSeq" id="WP_091274778.1">
    <property type="nucleotide sequence ID" value="NZ_FNDK01000018.1"/>
</dbReference>
<dbReference type="InterPro" id="IPR036249">
    <property type="entry name" value="Thioredoxin-like_sf"/>
</dbReference>
<dbReference type="InterPro" id="IPR050553">
    <property type="entry name" value="Thioredoxin_ResA/DsbE_sf"/>
</dbReference>
<evidence type="ECO:0000313" key="2">
    <source>
        <dbReference type="EMBL" id="SDI00287.1"/>
    </source>
</evidence>
<dbReference type="InterPro" id="IPR013740">
    <property type="entry name" value="Redoxin"/>
</dbReference>
<dbReference type="CDD" id="cd02966">
    <property type="entry name" value="TlpA_like_family"/>
    <property type="match status" value="1"/>
</dbReference>
<dbReference type="SUPFAM" id="SSF52833">
    <property type="entry name" value="Thioredoxin-like"/>
    <property type="match status" value="1"/>
</dbReference>
<dbReference type="EMBL" id="FNDK01000018">
    <property type="protein sequence ID" value="SDI00287.1"/>
    <property type="molecule type" value="Genomic_DNA"/>
</dbReference>
<evidence type="ECO:0000259" key="1">
    <source>
        <dbReference type="PROSITE" id="PS51352"/>
    </source>
</evidence>
<dbReference type="Gene3D" id="3.40.30.10">
    <property type="entry name" value="Glutaredoxin"/>
    <property type="match status" value="1"/>
</dbReference>
<keyword evidence="3" id="KW-1185">Reference proteome</keyword>
<proteinExistence type="predicted"/>
<name>A0A1G8H0X3_9BACI</name>